<keyword evidence="1" id="KW-0732">Signal</keyword>
<evidence type="ECO:0000313" key="3">
    <source>
        <dbReference type="Proteomes" id="UP001634394"/>
    </source>
</evidence>
<feature type="chain" id="PRO_5044797714" evidence="1">
    <location>
        <begin position="21"/>
        <end position="241"/>
    </location>
</feature>
<dbReference type="EMBL" id="JBJQND010000002">
    <property type="protein sequence ID" value="KAL3887232.1"/>
    <property type="molecule type" value="Genomic_DNA"/>
</dbReference>
<dbReference type="Proteomes" id="UP001634394">
    <property type="component" value="Unassembled WGS sequence"/>
</dbReference>
<comment type="caution">
    <text evidence="2">The sequence shown here is derived from an EMBL/GenBank/DDBJ whole genome shotgun (WGS) entry which is preliminary data.</text>
</comment>
<dbReference type="AlphaFoldDB" id="A0ABD3XMB8"/>
<keyword evidence="3" id="KW-1185">Reference proteome</keyword>
<feature type="signal peptide" evidence="1">
    <location>
        <begin position="1"/>
        <end position="20"/>
    </location>
</feature>
<protein>
    <submittedName>
        <fullName evidence="2">Uncharacterized protein</fullName>
    </submittedName>
</protein>
<accession>A0ABD3XMB8</accession>
<evidence type="ECO:0000256" key="1">
    <source>
        <dbReference type="SAM" id="SignalP"/>
    </source>
</evidence>
<name>A0ABD3XMB8_SINWO</name>
<gene>
    <name evidence="2" type="ORF">ACJMK2_027179</name>
</gene>
<reference evidence="2 3" key="1">
    <citation type="submission" date="2024-11" db="EMBL/GenBank/DDBJ databases">
        <title>Chromosome-level genome assembly of the freshwater bivalve Anodonta woodiana.</title>
        <authorList>
            <person name="Chen X."/>
        </authorList>
    </citation>
    <scope>NUCLEOTIDE SEQUENCE [LARGE SCALE GENOMIC DNA]</scope>
    <source>
        <strain evidence="2">MN2024</strain>
        <tissue evidence="2">Gills</tissue>
    </source>
</reference>
<evidence type="ECO:0000313" key="2">
    <source>
        <dbReference type="EMBL" id="KAL3887232.1"/>
    </source>
</evidence>
<sequence length="241" mass="24253">MNWIFSFVWICGISFGAVFSQTRVGLPRSRGVGVWDPRRGHVGGARNVNRAAGMAVDASGHAGGGGGAAGADWNTGMSGVTEGIGMGTTEGIGVTDATFSLGGMGSDMAGMGVGMTADVSGMGGGVELSVMGVEMGGTLGGGTGMNAAMAGGGMGGGMGMLSADLLMWPSNGNWFYASGPIKVGYRVCPVLAQRVDACGKGPMTPCAPLCLRFPAAKCVVNPCGGCFAEWYLNRRRVVDCD</sequence>
<organism evidence="2 3">
    <name type="scientific">Sinanodonta woodiana</name>
    <name type="common">Chinese pond mussel</name>
    <name type="synonym">Anodonta woodiana</name>
    <dbReference type="NCBI Taxonomy" id="1069815"/>
    <lineage>
        <taxon>Eukaryota</taxon>
        <taxon>Metazoa</taxon>
        <taxon>Spiralia</taxon>
        <taxon>Lophotrochozoa</taxon>
        <taxon>Mollusca</taxon>
        <taxon>Bivalvia</taxon>
        <taxon>Autobranchia</taxon>
        <taxon>Heteroconchia</taxon>
        <taxon>Palaeoheterodonta</taxon>
        <taxon>Unionida</taxon>
        <taxon>Unionoidea</taxon>
        <taxon>Unionidae</taxon>
        <taxon>Unioninae</taxon>
        <taxon>Sinanodonta</taxon>
    </lineage>
</organism>
<proteinExistence type="predicted"/>